<gene>
    <name evidence="2" type="ORF">CWC05_15515</name>
</gene>
<feature type="transmembrane region" description="Helical" evidence="1">
    <location>
        <begin position="129"/>
        <end position="152"/>
    </location>
</feature>
<evidence type="ECO:0000313" key="2">
    <source>
        <dbReference type="EMBL" id="TMP86102.1"/>
    </source>
</evidence>
<evidence type="ECO:0000313" key="3">
    <source>
        <dbReference type="Proteomes" id="UP000305874"/>
    </source>
</evidence>
<dbReference type="EMBL" id="PNCG01000016">
    <property type="protein sequence ID" value="TMP86102.1"/>
    <property type="molecule type" value="Genomic_DNA"/>
</dbReference>
<feature type="transmembrane region" description="Helical" evidence="1">
    <location>
        <begin position="98"/>
        <end position="117"/>
    </location>
</feature>
<protein>
    <submittedName>
        <fullName evidence="2">DUF454 domain-containing protein</fullName>
    </submittedName>
</protein>
<dbReference type="AlphaFoldDB" id="A0A5S3Z1K1"/>
<dbReference type="Pfam" id="PF04304">
    <property type="entry name" value="DUF454"/>
    <property type="match status" value="1"/>
</dbReference>
<keyword evidence="1" id="KW-0472">Membrane</keyword>
<dbReference type="PANTHER" id="PTHR35813">
    <property type="entry name" value="INNER MEMBRANE PROTEIN YBAN"/>
    <property type="match status" value="1"/>
</dbReference>
<accession>A0A5S3Z1K1</accession>
<dbReference type="Proteomes" id="UP000305874">
    <property type="component" value="Unassembled WGS sequence"/>
</dbReference>
<organism evidence="2 3">
    <name type="scientific">Pseudoalteromonas ruthenica</name>
    <dbReference type="NCBI Taxonomy" id="151081"/>
    <lineage>
        <taxon>Bacteria</taxon>
        <taxon>Pseudomonadati</taxon>
        <taxon>Pseudomonadota</taxon>
        <taxon>Gammaproteobacteria</taxon>
        <taxon>Alteromonadales</taxon>
        <taxon>Pseudoalteromonadaceae</taxon>
        <taxon>Pseudoalteromonas</taxon>
    </lineage>
</organism>
<keyword evidence="1" id="KW-1133">Transmembrane helix</keyword>
<comment type="caution">
    <text evidence="2">The sequence shown here is derived from an EMBL/GenBank/DDBJ whole genome shotgun (WGS) entry which is preliminary data.</text>
</comment>
<feature type="transmembrane region" description="Helical" evidence="1">
    <location>
        <begin position="12"/>
        <end position="42"/>
    </location>
</feature>
<reference evidence="2 3" key="1">
    <citation type="submission" date="2017-12" db="EMBL/GenBank/DDBJ databases">
        <authorList>
            <person name="Paulsen S."/>
            <person name="Gram L.K."/>
        </authorList>
    </citation>
    <scope>NUCLEOTIDE SEQUENCE [LARGE SCALE GENOMIC DNA]</scope>
    <source>
        <strain evidence="2 3">S2897</strain>
    </source>
</reference>
<dbReference type="PANTHER" id="PTHR35813:SF1">
    <property type="entry name" value="INNER MEMBRANE PROTEIN YBAN"/>
    <property type="match status" value="1"/>
</dbReference>
<proteinExistence type="predicted"/>
<sequence length="155" mass="17154">MTRYKNYCLQGLGLGFVGLGVIGIALPVMPTTIFFILALACFTHSSQRLEEWLLNHARFGPILHNWQSHKVVPHKAKWLAAMGMSIGLYFMMHSSAPTWAVAIVAAIEALVLAYLAYCPSYPQQPAHRARAIIAVVSAMLFLGGCCLMAWLMNKF</sequence>
<reference evidence="3" key="2">
    <citation type="submission" date="2019-06" db="EMBL/GenBank/DDBJ databases">
        <title>Co-occurence of chitin degradation, pigmentation and bioactivity in marine Pseudoalteromonas.</title>
        <authorList>
            <person name="Sonnenschein E.C."/>
            <person name="Bech P.K."/>
        </authorList>
    </citation>
    <scope>NUCLEOTIDE SEQUENCE [LARGE SCALE GENOMIC DNA]</scope>
    <source>
        <strain evidence="3">S2897</strain>
    </source>
</reference>
<keyword evidence="1" id="KW-0812">Transmembrane</keyword>
<dbReference type="InterPro" id="IPR007401">
    <property type="entry name" value="DUF454"/>
</dbReference>
<dbReference type="GO" id="GO:0005886">
    <property type="term" value="C:plasma membrane"/>
    <property type="evidence" value="ECO:0007669"/>
    <property type="project" value="TreeGrafter"/>
</dbReference>
<name>A0A5S3Z1K1_9GAMM</name>
<evidence type="ECO:0000256" key="1">
    <source>
        <dbReference type="SAM" id="Phobius"/>
    </source>
</evidence>